<reference evidence="1 2" key="1">
    <citation type="submission" date="2012-10" db="EMBL/GenBank/DDBJ databases">
        <authorList>
            <person name="Harkins D.M."/>
            <person name="Durkin A.S."/>
            <person name="Brinkac L.M."/>
            <person name="Haft D.H."/>
            <person name="Selengut J.D."/>
            <person name="Sanka R."/>
            <person name="DePew J."/>
            <person name="Purushe J."/>
            <person name="Whelen A.C."/>
            <person name="Vinetz J.M."/>
            <person name="Sutton G.G."/>
            <person name="Nierman W.C."/>
            <person name="Fouts D.E."/>
        </authorList>
    </citation>
    <scope>NUCLEOTIDE SEQUENCE [LARGE SCALE GENOMIC DNA]</scope>
    <source>
        <strain evidence="1 2">2006001853</strain>
    </source>
</reference>
<dbReference type="EMBL" id="AFLV02000023">
    <property type="protein sequence ID" value="EKR65150.1"/>
    <property type="molecule type" value="Genomic_DNA"/>
</dbReference>
<dbReference type="AlphaFoldDB" id="A0A828Z636"/>
<protein>
    <submittedName>
        <fullName evidence="1">Uncharacterized protein</fullName>
    </submittedName>
</protein>
<accession>A0A828Z636</accession>
<organism evidence="1 2">
    <name type="scientific">Leptospira weilii str. 2006001853</name>
    <dbReference type="NCBI Taxonomy" id="1001589"/>
    <lineage>
        <taxon>Bacteria</taxon>
        <taxon>Pseudomonadati</taxon>
        <taxon>Spirochaetota</taxon>
        <taxon>Spirochaetia</taxon>
        <taxon>Leptospirales</taxon>
        <taxon>Leptospiraceae</taxon>
        <taxon>Leptospira</taxon>
    </lineage>
</organism>
<evidence type="ECO:0000313" key="1">
    <source>
        <dbReference type="EMBL" id="EKR65150.1"/>
    </source>
</evidence>
<dbReference type="Proteomes" id="UP000001338">
    <property type="component" value="Unassembled WGS sequence"/>
</dbReference>
<gene>
    <name evidence="1" type="ORF">LEP1GSC036_0310</name>
</gene>
<proteinExistence type="predicted"/>
<evidence type="ECO:0000313" key="2">
    <source>
        <dbReference type="Proteomes" id="UP000001338"/>
    </source>
</evidence>
<sequence>MSYSFSLGKKQKHKKRISLILKKAEPGFFPLVKVLYNGGIQ</sequence>
<comment type="caution">
    <text evidence="1">The sequence shown here is derived from an EMBL/GenBank/DDBJ whole genome shotgun (WGS) entry which is preliminary data.</text>
</comment>
<name>A0A828Z636_9LEPT</name>